<name>A0ABY6M0I4_9FLAO</name>
<dbReference type="Gene3D" id="3.40.50.150">
    <property type="entry name" value="Vaccinia Virus protein VP39"/>
    <property type="match status" value="1"/>
</dbReference>
<evidence type="ECO:0000313" key="7">
    <source>
        <dbReference type="Proteomes" id="UP001163328"/>
    </source>
</evidence>
<evidence type="ECO:0000313" key="6">
    <source>
        <dbReference type="EMBL" id="UYW00383.1"/>
    </source>
</evidence>
<dbReference type="EMBL" id="CP081495">
    <property type="protein sequence ID" value="UYW00383.1"/>
    <property type="molecule type" value="Genomic_DNA"/>
</dbReference>
<proteinExistence type="predicted"/>
<dbReference type="InterPro" id="IPR029063">
    <property type="entry name" value="SAM-dependent_MTases_sf"/>
</dbReference>
<dbReference type="NCBIfam" id="NF008725">
    <property type="entry name" value="PRK11727.1"/>
    <property type="match status" value="1"/>
</dbReference>
<dbReference type="PANTHER" id="PTHR13393:SF0">
    <property type="entry name" value="RNA N6-ADENOSINE-METHYLTRANSFERASE METTL16"/>
    <property type="match status" value="1"/>
</dbReference>
<keyword evidence="2" id="KW-0698">rRNA processing</keyword>
<keyword evidence="1" id="KW-0963">Cytoplasm</keyword>
<evidence type="ECO:0000256" key="4">
    <source>
        <dbReference type="ARBA" id="ARBA00022679"/>
    </source>
</evidence>
<protein>
    <submittedName>
        <fullName evidence="6">23S rRNA (Adenine(1618)-N(6))-methyltransferase RlmF</fullName>
        <ecNumber evidence="6">2.1.1.181</ecNumber>
    </submittedName>
</protein>
<reference evidence="6" key="1">
    <citation type="submission" date="2021-08" db="EMBL/GenBank/DDBJ databases">
        <title>Flavobacterium sp. strain CC-SYL302.</title>
        <authorList>
            <person name="Lin S.-Y."/>
            <person name="Lee T.-H."/>
            <person name="Young C.-C."/>
        </authorList>
    </citation>
    <scope>NUCLEOTIDE SEQUENCE</scope>
    <source>
        <strain evidence="6">CC-SYL302</strain>
    </source>
</reference>
<dbReference type="InterPro" id="IPR002052">
    <property type="entry name" value="DNA_methylase_N6_adenine_CS"/>
</dbReference>
<keyword evidence="7" id="KW-1185">Reference proteome</keyword>
<sequence>MHPRNKNIQDYNLDKLVQVVPELSKHIITSKTGKPTVAFANPDAVRLLNKALLLHDYQLEFWTIAKTNLCPPVPGRADYIHYVADVLAENSGEIPTGKRVKILDIGTGASLIYPIIGVTTYNWEFVCSEVDKASITNVNMIIERNKILKQNVTVRLQDNKRNILKGVLLPGEYYDFVICNPPFYKSKEEATFQNNKKSTNLGLKTNGKATPNFSGQNNELWYEGGEKAFITNMIYESVHFKGQSLWFSSLVSNKDSLKTLNIHLKKVNVKESRIIEMKQGNKISRILLWNF</sequence>
<dbReference type="EC" id="2.1.1.181" evidence="6"/>
<dbReference type="Proteomes" id="UP001163328">
    <property type="component" value="Chromosome"/>
</dbReference>
<dbReference type="Pfam" id="PF05971">
    <property type="entry name" value="Methyltransf_10"/>
    <property type="match status" value="1"/>
</dbReference>
<keyword evidence="3 6" id="KW-0489">Methyltransferase</keyword>
<organism evidence="6 7">
    <name type="scientific">Flavobacterium agricola</name>
    <dbReference type="NCBI Taxonomy" id="2870839"/>
    <lineage>
        <taxon>Bacteria</taxon>
        <taxon>Pseudomonadati</taxon>
        <taxon>Bacteroidota</taxon>
        <taxon>Flavobacteriia</taxon>
        <taxon>Flavobacteriales</taxon>
        <taxon>Flavobacteriaceae</taxon>
        <taxon>Flavobacterium</taxon>
    </lineage>
</organism>
<keyword evidence="4 6" id="KW-0808">Transferase</keyword>
<evidence type="ECO:0000256" key="2">
    <source>
        <dbReference type="ARBA" id="ARBA00022552"/>
    </source>
</evidence>
<dbReference type="SUPFAM" id="SSF53335">
    <property type="entry name" value="S-adenosyl-L-methionine-dependent methyltransferases"/>
    <property type="match status" value="1"/>
</dbReference>
<evidence type="ECO:0000256" key="5">
    <source>
        <dbReference type="ARBA" id="ARBA00022691"/>
    </source>
</evidence>
<dbReference type="CDD" id="cd02440">
    <property type="entry name" value="AdoMet_MTases"/>
    <property type="match status" value="1"/>
</dbReference>
<evidence type="ECO:0000256" key="3">
    <source>
        <dbReference type="ARBA" id="ARBA00022603"/>
    </source>
</evidence>
<accession>A0ABY6M0I4</accession>
<dbReference type="PIRSF" id="PIRSF029038">
    <property type="entry name" value="Mtase_YbiN_prd"/>
    <property type="match status" value="1"/>
</dbReference>
<dbReference type="PROSITE" id="PS00092">
    <property type="entry name" value="N6_MTASE"/>
    <property type="match status" value="1"/>
</dbReference>
<dbReference type="InterPro" id="IPR016909">
    <property type="entry name" value="rRNA_lsu_MeTfrase_F"/>
</dbReference>
<dbReference type="InterPro" id="IPR010286">
    <property type="entry name" value="METTL16/RlmF"/>
</dbReference>
<dbReference type="PANTHER" id="PTHR13393">
    <property type="entry name" value="SAM-DEPENDENT METHYLTRANSFERASE"/>
    <property type="match status" value="1"/>
</dbReference>
<gene>
    <name evidence="6" type="primary">rlmF</name>
    <name evidence="6" type="ORF">K5I29_07335</name>
</gene>
<dbReference type="RefSeq" id="WP_264432070.1">
    <property type="nucleotide sequence ID" value="NZ_CP081495.1"/>
</dbReference>
<evidence type="ECO:0000256" key="1">
    <source>
        <dbReference type="ARBA" id="ARBA00022490"/>
    </source>
</evidence>
<dbReference type="GO" id="GO:0052907">
    <property type="term" value="F:23S rRNA (adenine(1618)-N(6))-methyltransferase activity"/>
    <property type="evidence" value="ECO:0007669"/>
    <property type="project" value="UniProtKB-EC"/>
</dbReference>
<keyword evidence="5" id="KW-0949">S-adenosyl-L-methionine</keyword>